<comment type="caution">
    <text evidence="5">The sequence shown here is derived from an EMBL/GenBank/DDBJ whole genome shotgun (WGS) entry which is preliminary data.</text>
</comment>
<evidence type="ECO:0000313" key="6">
    <source>
        <dbReference type="Proteomes" id="UP000654471"/>
    </source>
</evidence>
<dbReference type="InterPro" id="IPR029063">
    <property type="entry name" value="SAM-dependent_MTases_sf"/>
</dbReference>
<keyword evidence="6" id="KW-1185">Reference proteome</keyword>
<dbReference type="InterPro" id="IPR013216">
    <property type="entry name" value="Methyltransf_11"/>
</dbReference>
<evidence type="ECO:0000313" key="5">
    <source>
        <dbReference type="EMBL" id="GGU54915.1"/>
    </source>
</evidence>
<dbReference type="PANTHER" id="PTHR44942:SF4">
    <property type="entry name" value="METHYLTRANSFERASE TYPE 11 DOMAIN-CONTAINING PROTEIN"/>
    <property type="match status" value="1"/>
</dbReference>
<accession>A0ABQ2UUP0</accession>
<protein>
    <recommendedName>
        <fullName evidence="4">Methyltransferase type 11 domain-containing protein</fullName>
    </recommendedName>
</protein>
<proteinExistence type="inferred from homology"/>
<keyword evidence="3" id="KW-0808">Transferase</keyword>
<reference evidence="6" key="1">
    <citation type="journal article" date="2019" name="Int. J. Syst. Evol. Microbiol.">
        <title>The Global Catalogue of Microorganisms (GCM) 10K type strain sequencing project: providing services to taxonomists for standard genome sequencing and annotation.</title>
        <authorList>
            <consortium name="The Broad Institute Genomics Platform"/>
            <consortium name="The Broad Institute Genome Sequencing Center for Infectious Disease"/>
            <person name="Wu L."/>
            <person name="Ma J."/>
        </authorList>
    </citation>
    <scope>NUCLEOTIDE SEQUENCE [LARGE SCALE GENOMIC DNA]</scope>
    <source>
        <strain evidence="6">JCM 3399</strain>
    </source>
</reference>
<evidence type="ECO:0000259" key="4">
    <source>
        <dbReference type="Pfam" id="PF08241"/>
    </source>
</evidence>
<name>A0ABQ2UUP0_9ACTN</name>
<evidence type="ECO:0000256" key="1">
    <source>
        <dbReference type="ARBA" id="ARBA00008361"/>
    </source>
</evidence>
<comment type="similarity">
    <text evidence="1">Belongs to the methyltransferase superfamily.</text>
</comment>
<dbReference type="Gene3D" id="3.40.50.150">
    <property type="entry name" value="Vaccinia Virus protein VP39"/>
    <property type="match status" value="1"/>
</dbReference>
<organism evidence="5 6">
    <name type="scientific">Streptomyces albospinus</name>
    <dbReference type="NCBI Taxonomy" id="285515"/>
    <lineage>
        <taxon>Bacteria</taxon>
        <taxon>Bacillati</taxon>
        <taxon>Actinomycetota</taxon>
        <taxon>Actinomycetes</taxon>
        <taxon>Kitasatosporales</taxon>
        <taxon>Streptomycetaceae</taxon>
        <taxon>Streptomyces</taxon>
    </lineage>
</organism>
<feature type="domain" description="Methyltransferase type 11" evidence="4">
    <location>
        <begin position="97"/>
        <end position="188"/>
    </location>
</feature>
<evidence type="ECO:0000256" key="3">
    <source>
        <dbReference type="ARBA" id="ARBA00022679"/>
    </source>
</evidence>
<dbReference type="EMBL" id="BMRP01000005">
    <property type="protein sequence ID" value="GGU54915.1"/>
    <property type="molecule type" value="Genomic_DNA"/>
</dbReference>
<evidence type="ECO:0000256" key="2">
    <source>
        <dbReference type="ARBA" id="ARBA00022603"/>
    </source>
</evidence>
<keyword evidence="2" id="KW-0489">Methyltransferase</keyword>
<dbReference type="CDD" id="cd02440">
    <property type="entry name" value="AdoMet_MTases"/>
    <property type="match status" value="1"/>
</dbReference>
<dbReference type="Proteomes" id="UP000654471">
    <property type="component" value="Unassembled WGS sequence"/>
</dbReference>
<dbReference type="SUPFAM" id="SSF53335">
    <property type="entry name" value="S-adenosyl-L-methionine-dependent methyltransferases"/>
    <property type="match status" value="1"/>
</dbReference>
<dbReference type="RefSeq" id="WP_189298458.1">
    <property type="nucleotide sequence ID" value="NZ_BMRP01000005.1"/>
</dbReference>
<gene>
    <name evidence="5" type="ORF">GCM10010211_19500</name>
</gene>
<dbReference type="PANTHER" id="PTHR44942">
    <property type="entry name" value="METHYLTRANSF_11 DOMAIN-CONTAINING PROTEIN"/>
    <property type="match status" value="1"/>
</dbReference>
<sequence length="279" mass="29874">MERKARFRELVLGIEGLALLRQATDGDEAFLRARVDEIREFVNKPSSGGGKPLDELDPAAGYATWASIYDSLPNAFIAVEQPVVHRLVERSPAGVALDAACGTGRHTGALVARGHRAIGVDQSPEMLSVARDKVPAAEFRAGDLEKLPVDDGSVDLALCALALTHLADLRPGVRELARTLRPGGRLIISDLHPMMVLLQGQAPFVSGPGRLAFVRNHVHLTGQYLTAFADAGLVVTSCTEPLFNGQLPPSGFEEQVAEAARAAWDGIPSVVVWELEKPL</sequence>
<dbReference type="InterPro" id="IPR051052">
    <property type="entry name" value="Diverse_substrate_MTase"/>
</dbReference>
<dbReference type="Pfam" id="PF08241">
    <property type="entry name" value="Methyltransf_11"/>
    <property type="match status" value="1"/>
</dbReference>